<dbReference type="RefSeq" id="WP_310063013.1">
    <property type="nucleotide sequence ID" value="NZ_JAVDVY010000002.1"/>
</dbReference>
<dbReference type="Proteomes" id="UP001251524">
    <property type="component" value="Unassembled WGS sequence"/>
</dbReference>
<accession>A0ABU1WDF6</accession>
<evidence type="ECO:0000313" key="1">
    <source>
        <dbReference type="EMBL" id="MDR7135377.1"/>
    </source>
</evidence>
<organism evidence="1 2">
    <name type="scientific">Lysobacter niastensis</name>
    <dbReference type="NCBI Taxonomy" id="380629"/>
    <lineage>
        <taxon>Bacteria</taxon>
        <taxon>Pseudomonadati</taxon>
        <taxon>Pseudomonadota</taxon>
        <taxon>Gammaproteobacteria</taxon>
        <taxon>Lysobacterales</taxon>
        <taxon>Lysobacteraceae</taxon>
        <taxon>Lysobacter</taxon>
    </lineage>
</organism>
<sequence length="71" mass="8131">MLNFPLSNLDGAENRAKRLVSSAKETNDWLALRQLWCVLRNEEMTYAPGEARNRLKRMRNDVAQALADLQG</sequence>
<name>A0ABU1WDF6_9GAMM</name>
<keyword evidence="2" id="KW-1185">Reference proteome</keyword>
<proteinExistence type="predicted"/>
<gene>
    <name evidence="1" type="ORF">J2X06_002586</name>
</gene>
<reference evidence="1 2" key="1">
    <citation type="submission" date="2023-07" db="EMBL/GenBank/DDBJ databases">
        <title>Sorghum-associated microbial communities from plants grown in Nebraska, USA.</title>
        <authorList>
            <person name="Schachtman D."/>
        </authorList>
    </citation>
    <scope>NUCLEOTIDE SEQUENCE [LARGE SCALE GENOMIC DNA]</scope>
    <source>
        <strain evidence="1 2">BE198</strain>
    </source>
</reference>
<protein>
    <submittedName>
        <fullName evidence="1">Uncharacterized protein</fullName>
    </submittedName>
</protein>
<evidence type="ECO:0000313" key="2">
    <source>
        <dbReference type="Proteomes" id="UP001251524"/>
    </source>
</evidence>
<dbReference type="EMBL" id="JAVDVY010000002">
    <property type="protein sequence ID" value="MDR7135377.1"/>
    <property type="molecule type" value="Genomic_DNA"/>
</dbReference>
<comment type="caution">
    <text evidence="1">The sequence shown here is derived from an EMBL/GenBank/DDBJ whole genome shotgun (WGS) entry which is preliminary data.</text>
</comment>